<dbReference type="InterPro" id="IPR001661">
    <property type="entry name" value="Glyco_hydro_37"/>
</dbReference>
<proteinExistence type="inferred from homology"/>
<comment type="catalytic activity">
    <reaction evidence="2">
        <text>alpha,alpha-trehalose + H2O = alpha-D-glucose + beta-D-glucose</text>
        <dbReference type="Rhea" id="RHEA:32675"/>
        <dbReference type="ChEBI" id="CHEBI:15377"/>
        <dbReference type="ChEBI" id="CHEBI:15903"/>
        <dbReference type="ChEBI" id="CHEBI:16551"/>
        <dbReference type="ChEBI" id="CHEBI:17925"/>
        <dbReference type="EC" id="3.2.1.28"/>
    </reaction>
</comment>
<keyword evidence="5" id="KW-1185">Reference proteome</keyword>
<dbReference type="PANTHER" id="PTHR23403">
    <property type="entry name" value="TREHALASE"/>
    <property type="match status" value="1"/>
</dbReference>
<keyword evidence="3" id="KW-0732">Signal</keyword>
<evidence type="ECO:0000313" key="5">
    <source>
        <dbReference type="Proteomes" id="UP000434172"/>
    </source>
</evidence>
<evidence type="ECO:0000256" key="1">
    <source>
        <dbReference type="ARBA" id="ARBA00005615"/>
    </source>
</evidence>
<gene>
    <name evidence="4" type="ORF">GQ607_015155</name>
</gene>
<dbReference type="GO" id="GO:0005993">
    <property type="term" value="P:trehalose catabolic process"/>
    <property type="evidence" value="ECO:0007669"/>
    <property type="project" value="TreeGrafter"/>
</dbReference>
<organism evidence="4 5">
    <name type="scientific">Colletotrichum asianum</name>
    <dbReference type="NCBI Taxonomy" id="702518"/>
    <lineage>
        <taxon>Eukaryota</taxon>
        <taxon>Fungi</taxon>
        <taxon>Dikarya</taxon>
        <taxon>Ascomycota</taxon>
        <taxon>Pezizomycotina</taxon>
        <taxon>Sordariomycetes</taxon>
        <taxon>Hypocreomycetidae</taxon>
        <taxon>Glomerellales</taxon>
        <taxon>Glomerellaceae</taxon>
        <taxon>Colletotrichum</taxon>
        <taxon>Colletotrichum gloeosporioides species complex</taxon>
    </lineage>
</organism>
<name>A0A8H3ZL53_9PEZI</name>
<dbReference type="Gene3D" id="1.50.10.10">
    <property type="match status" value="1"/>
</dbReference>
<dbReference type="PANTHER" id="PTHR23403:SF1">
    <property type="entry name" value="TREHALASE"/>
    <property type="match status" value="1"/>
</dbReference>
<sequence length="686" mass="77242">MTLLALCLAVLAAFAQVCQGLYHNGSDVAPCDSPIYCHGEILKQIQLARPFSDSKTFVDMPAVKTMEEIQAAFDNLTKPLSNNTELWNFIYNNFGRAGDELKAVSKDLLRPDPRFLNKINDTVIKEFANKVIDIWSDLTRKYEGPVGNCTNCPTSFIPLNRTFVVAGGRFREAYYWDTYWIMEGLLRTGGSFVEISRNMIENFLDLVERFGFVPNGGRIYYLNRSQPPLLTQMVHLYVQHTNDSSVLERAIPLLIKEHDFWMVNRTIEVNKNGTTYRLNDYNVNNTQPRPESYREDYITASNTSYYASSGIIYPEMQPLNESEKATLYRNLASGAESGWDYTSRWLARPEDAAKDIYFPLRSLNVIGTVPVGLNAILYWNEVTIASLLNSTNNATGAAAWKQLASNRSQAMYDLMWNSTLHSYFDYNTTSGAQNIYTPRDDDASEIETKTAEKDQQVVFSVAQFYPFWTGAAPDHLRSNPYAVKEAYERVEKYLELQPGGIPATNLKTGQQWDQRNVWPPLMHILMQGLLNTPPTFGESDPAYRDVQSLALRLGQRYLDSTFCTWRATGGSTSELAQEPGLSAKLVGTMFEKYADNSTNARGGGGEYEVVEGFGWTNGVLLWTLDAFGNNLTRPECGNLTADNAHTGKRSMPPRAVELDYFDAAWTKKFGRRAAMSAAEADAKKRA</sequence>
<evidence type="ECO:0000256" key="3">
    <source>
        <dbReference type="SAM" id="SignalP"/>
    </source>
</evidence>
<dbReference type="InterPro" id="IPR008928">
    <property type="entry name" value="6-hairpin_glycosidase_sf"/>
</dbReference>
<dbReference type="EMBL" id="WOWK01000126">
    <property type="protein sequence ID" value="KAF0317636.1"/>
    <property type="molecule type" value="Genomic_DNA"/>
</dbReference>
<evidence type="ECO:0000256" key="2">
    <source>
        <dbReference type="RuleBase" id="RU361180"/>
    </source>
</evidence>
<dbReference type="SUPFAM" id="SSF48208">
    <property type="entry name" value="Six-hairpin glycosidases"/>
    <property type="match status" value="1"/>
</dbReference>
<protein>
    <recommendedName>
        <fullName evidence="2">Trehalase</fullName>
        <ecNumber evidence="2">3.2.1.28</ecNumber>
    </recommendedName>
    <alternativeName>
        <fullName evidence="2">Alpha-trehalose glucohydrolase</fullName>
    </alternativeName>
</protein>
<dbReference type="InterPro" id="IPR012341">
    <property type="entry name" value="6hp_glycosidase-like_sf"/>
</dbReference>
<dbReference type="PRINTS" id="PR00744">
    <property type="entry name" value="GLHYDRLASE37"/>
</dbReference>
<feature type="chain" id="PRO_5034619343" description="Trehalase" evidence="3">
    <location>
        <begin position="21"/>
        <end position="686"/>
    </location>
</feature>
<dbReference type="EC" id="3.2.1.28" evidence="2"/>
<comment type="caution">
    <text evidence="4">The sequence shown here is derived from an EMBL/GenBank/DDBJ whole genome shotgun (WGS) entry which is preliminary data.</text>
</comment>
<dbReference type="OrthoDB" id="3542292at2759"/>
<keyword evidence="2" id="KW-0326">Glycosidase</keyword>
<feature type="signal peptide" evidence="3">
    <location>
        <begin position="1"/>
        <end position="20"/>
    </location>
</feature>
<dbReference type="GO" id="GO:0004555">
    <property type="term" value="F:alpha,alpha-trehalase activity"/>
    <property type="evidence" value="ECO:0007669"/>
    <property type="project" value="UniProtKB-EC"/>
</dbReference>
<reference evidence="4 5" key="1">
    <citation type="submission" date="2019-12" db="EMBL/GenBank/DDBJ databases">
        <title>A genome sequence resource for the geographically widespread anthracnose pathogen Colletotrichum asianum.</title>
        <authorList>
            <person name="Meng Y."/>
        </authorList>
    </citation>
    <scope>NUCLEOTIDE SEQUENCE [LARGE SCALE GENOMIC DNA]</scope>
    <source>
        <strain evidence="4 5">ICMP 18580</strain>
    </source>
</reference>
<evidence type="ECO:0000313" key="4">
    <source>
        <dbReference type="EMBL" id="KAF0317636.1"/>
    </source>
</evidence>
<comment type="similarity">
    <text evidence="1 2">Belongs to the glycosyl hydrolase 37 family.</text>
</comment>
<dbReference type="AlphaFoldDB" id="A0A8H3ZL53"/>
<dbReference type="Proteomes" id="UP000434172">
    <property type="component" value="Unassembled WGS sequence"/>
</dbReference>
<accession>A0A8H3ZL53</accession>
<dbReference type="Pfam" id="PF01204">
    <property type="entry name" value="Trehalase"/>
    <property type="match status" value="1"/>
</dbReference>
<keyword evidence="2" id="KW-0378">Hydrolase</keyword>